<dbReference type="PANTHER" id="PTHR11122">
    <property type="entry name" value="APOSPORY-ASSOCIATED PROTEIN C-RELATED"/>
    <property type="match status" value="1"/>
</dbReference>
<comment type="similarity">
    <text evidence="2">Belongs to the glucose-6-phosphate 1-epimerase family.</text>
</comment>
<evidence type="ECO:0000256" key="1">
    <source>
        <dbReference type="ARBA" id="ARBA00001096"/>
    </source>
</evidence>
<name>A0ABQ7GXA7_DUNSA</name>
<evidence type="ECO:0000256" key="3">
    <source>
        <dbReference type="ARBA" id="ARBA00012083"/>
    </source>
</evidence>
<gene>
    <name evidence="5" type="ORF">DUNSADRAFT_1271</name>
</gene>
<dbReference type="InterPro" id="IPR025532">
    <property type="entry name" value="G6P_1-epimerase"/>
</dbReference>
<evidence type="ECO:0000256" key="2">
    <source>
        <dbReference type="ARBA" id="ARBA00005866"/>
    </source>
</evidence>
<keyword evidence="6" id="KW-1185">Reference proteome</keyword>
<keyword evidence="4" id="KW-0413">Isomerase</keyword>
<dbReference type="SUPFAM" id="SSF74650">
    <property type="entry name" value="Galactose mutarotase-like"/>
    <property type="match status" value="1"/>
</dbReference>
<dbReference type="InterPro" id="IPR008183">
    <property type="entry name" value="Aldose_1/G6P_1-epimerase"/>
</dbReference>
<organism evidence="5 6">
    <name type="scientific">Dunaliella salina</name>
    <name type="common">Green alga</name>
    <name type="synonym">Protococcus salinus</name>
    <dbReference type="NCBI Taxonomy" id="3046"/>
    <lineage>
        <taxon>Eukaryota</taxon>
        <taxon>Viridiplantae</taxon>
        <taxon>Chlorophyta</taxon>
        <taxon>core chlorophytes</taxon>
        <taxon>Chlorophyceae</taxon>
        <taxon>CS clade</taxon>
        <taxon>Chlamydomonadales</taxon>
        <taxon>Dunaliellaceae</taxon>
        <taxon>Dunaliella</taxon>
    </lineage>
</organism>
<evidence type="ECO:0000256" key="4">
    <source>
        <dbReference type="ARBA" id="ARBA00023235"/>
    </source>
</evidence>
<accession>A0ABQ7GXA7</accession>
<dbReference type="PANTHER" id="PTHR11122:SF13">
    <property type="entry name" value="GLUCOSE-6-PHOSPHATE 1-EPIMERASE"/>
    <property type="match status" value="1"/>
</dbReference>
<dbReference type="InterPro" id="IPR011013">
    <property type="entry name" value="Gal_mutarotase_sf_dom"/>
</dbReference>
<comment type="catalytic activity">
    <reaction evidence="1">
        <text>alpha-D-glucose 6-phosphate = beta-D-glucose 6-phosphate</text>
        <dbReference type="Rhea" id="RHEA:16249"/>
        <dbReference type="ChEBI" id="CHEBI:58225"/>
        <dbReference type="ChEBI" id="CHEBI:58247"/>
        <dbReference type="EC" id="5.1.3.15"/>
    </reaction>
</comment>
<dbReference type="EMBL" id="MU069550">
    <property type="protein sequence ID" value="KAF5839237.1"/>
    <property type="molecule type" value="Genomic_DNA"/>
</dbReference>
<dbReference type="EC" id="5.1.3.15" evidence="3"/>
<protein>
    <recommendedName>
        <fullName evidence="3">glucose-6-phosphate 1-epimerase</fullName>
        <ecNumber evidence="3">5.1.3.15</ecNumber>
    </recommendedName>
</protein>
<comment type="caution">
    <text evidence="5">The sequence shown here is derived from an EMBL/GenBank/DDBJ whole genome shotgun (WGS) entry which is preliminary data.</text>
</comment>
<dbReference type="Pfam" id="PF01263">
    <property type="entry name" value="Aldose_epim"/>
    <property type="match status" value="1"/>
</dbReference>
<proteinExistence type="inferred from homology"/>
<dbReference type="CDD" id="cd09020">
    <property type="entry name" value="D-hex-6-P-epi_like"/>
    <property type="match status" value="1"/>
</dbReference>
<dbReference type="Proteomes" id="UP000815325">
    <property type="component" value="Unassembled WGS sequence"/>
</dbReference>
<sequence>MRGRGGTPVCFPQFGMLGPLPTQHGFARNRGFSLEHKTDSSCTMSLTYDGQGAAGSFPHPFTLHVTTSVEGATITQELKVSNTGSNPLPFTAALHTYYRVADISQARVEGLKGVSYRDNLQQLKEEHEQQDTIRVEGEVDRIYVNAPSSIKLVDEAGKRQLSIEKNGFPDAVLWNPWIAKAKGMADFGDEEYKEMVCIEPAMAISGPVNLDPGATWVAKQSTTASQL</sequence>
<evidence type="ECO:0000313" key="6">
    <source>
        <dbReference type="Proteomes" id="UP000815325"/>
    </source>
</evidence>
<reference evidence="5" key="1">
    <citation type="submission" date="2017-08" db="EMBL/GenBank/DDBJ databases">
        <authorList>
            <person name="Polle J.E."/>
            <person name="Barry K."/>
            <person name="Cushman J."/>
            <person name="Schmutz J."/>
            <person name="Tran D."/>
            <person name="Hathwaick L.T."/>
            <person name="Yim W.C."/>
            <person name="Jenkins J."/>
            <person name="Mckie-Krisberg Z.M."/>
            <person name="Prochnik S."/>
            <person name="Lindquist E."/>
            <person name="Dockter R.B."/>
            <person name="Adam C."/>
            <person name="Molina H."/>
            <person name="Bunkerborg J."/>
            <person name="Jin E."/>
            <person name="Buchheim M."/>
            <person name="Magnuson J."/>
        </authorList>
    </citation>
    <scope>NUCLEOTIDE SEQUENCE</scope>
    <source>
        <strain evidence="5">CCAP 19/18</strain>
    </source>
</reference>
<evidence type="ECO:0000313" key="5">
    <source>
        <dbReference type="EMBL" id="KAF5839237.1"/>
    </source>
</evidence>
<dbReference type="InterPro" id="IPR014718">
    <property type="entry name" value="GH-type_carb-bd"/>
</dbReference>
<dbReference type="Gene3D" id="2.70.98.10">
    <property type="match status" value="1"/>
</dbReference>